<gene>
    <name evidence="2" type="ORF">I6H42_08675</name>
</gene>
<accession>A0AAQ0BXG9</accession>
<dbReference type="RefSeq" id="WP_131800073.1">
    <property type="nucleotide sequence ID" value="NZ_CP066065.1"/>
</dbReference>
<feature type="transmembrane region" description="Helical" evidence="1">
    <location>
        <begin position="47"/>
        <end position="71"/>
    </location>
</feature>
<dbReference type="AlphaFoldDB" id="A0AAQ0BXG9"/>
<dbReference type="Proteomes" id="UP000595220">
    <property type="component" value="Chromosome"/>
</dbReference>
<sequence length="261" mass="28914">MSTVDLVSTSEADEQQQKTGRFVAVLTLLMALCVLFVWIAWNAPSGLTILLSFNLTLGTLLIIFLAIERVVRQHRIPTLRIERGGVTMYPHLTAMWLACSYLIVVTAWGPAAIIFYLLQPSNVSGIILGISFSFLGYVLLKGTPHRPSNIHRSPIIALTPACLVIHPLLNQSPTRIPWDKQPHIAGIEQLNINRSTYNLLHVSTRDAEDTLRLDTTGIPLRFWQISRVINHFNAHPEDRATLGTPDGADLVIEILTTGGTV</sequence>
<keyword evidence="1" id="KW-0472">Membrane</keyword>
<reference evidence="2 3" key="1">
    <citation type="submission" date="2020-12" db="EMBL/GenBank/DDBJ databases">
        <title>FDA dAtabase for Regulatory Grade micrObial Sequences (FDA-ARGOS): Supporting development and validation of Infectious Disease Dx tests.</title>
        <authorList>
            <person name="Sproer C."/>
            <person name="Gronow S."/>
            <person name="Severitt S."/>
            <person name="Schroder I."/>
            <person name="Tallon L."/>
            <person name="Sadzewicz L."/>
            <person name="Zhao X."/>
            <person name="Boylan J."/>
            <person name="Ott S."/>
            <person name="Bowen H."/>
            <person name="Vavikolanu K."/>
            <person name="Mehta A."/>
            <person name="Aluvathingal J."/>
            <person name="Nadendla S."/>
            <person name="Lowell S."/>
            <person name="Myers T."/>
            <person name="Yan Y."/>
            <person name="Sichtig H."/>
        </authorList>
    </citation>
    <scope>NUCLEOTIDE SEQUENCE [LARGE SCALE GENOMIC DNA]</scope>
    <source>
        <strain evidence="2 3">FDAARGOS_985</strain>
    </source>
</reference>
<evidence type="ECO:0000313" key="3">
    <source>
        <dbReference type="Proteomes" id="UP000595220"/>
    </source>
</evidence>
<feature type="transmembrane region" description="Helical" evidence="1">
    <location>
        <begin position="123"/>
        <end position="140"/>
    </location>
</feature>
<protein>
    <submittedName>
        <fullName evidence="2">Uncharacterized protein</fullName>
    </submittedName>
</protein>
<feature type="transmembrane region" description="Helical" evidence="1">
    <location>
        <begin position="22"/>
        <end position="41"/>
    </location>
</feature>
<evidence type="ECO:0000313" key="2">
    <source>
        <dbReference type="EMBL" id="QQC43823.1"/>
    </source>
</evidence>
<name>A0AAQ0BXG9_9ACTO</name>
<keyword evidence="1" id="KW-1133">Transmembrane helix</keyword>
<organism evidence="2 3">
    <name type="scientific">Schaalia meyeri</name>
    <dbReference type="NCBI Taxonomy" id="52773"/>
    <lineage>
        <taxon>Bacteria</taxon>
        <taxon>Bacillati</taxon>
        <taxon>Actinomycetota</taxon>
        <taxon>Actinomycetes</taxon>
        <taxon>Actinomycetales</taxon>
        <taxon>Actinomycetaceae</taxon>
        <taxon>Schaalia</taxon>
    </lineage>
</organism>
<keyword evidence="1" id="KW-0812">Transmembrane</keyword>
<evidence type="ECO:0000256" key="1">
    <source>
        <dbReference type="SAM" id="Phobius"/>
    </source>
</evidence>
<dbReference type="EMBL" id="CP066065">
    <property type="protein sequence ID" value="QQC43823.1"/>
    <property type="molecule type" value="Genomic_DNA"/>
</dbReference>
<proteinExistence type="predicted"/>
<feature type="transmembrane region" description="Helical" evidence="1">
    <location>
        <begin position="92"/>
        <end position="117"/>
    </location>
</feature>
<keyword evidence="3" id="KW-1185">Reference proteome</keyword>